<keyword evidence="3" id="KW-1185">Reference proteome</keyword>
<dbReference type="Proteomes" id="UP000016933">
    <property type="component" value="Unassembled WGS sequence"/>
</dbReference>
<dbReference type="Pfam" id="PF07876">
    <property type="entry name" value="Dabb"/>
    <property type="match status" value="1"/>
</dbReference>
<name>N1PRW9_DOTSN</name>
<dbReference type="AlphaFoldDB" id="N1PRW9"/>
<dbReference type="InterPro" id="IPR011008">
    <property type="entry name" value="Dimeric_a/b-barrel"/>
</dbReference>
<dbReference type="OrthoDB" id="3830014at2759"/>
<evidence type="ECO:0000259" key="1">
    <source>
        <dbReference type="PROSITE" id="PS51502"/>
    </source>
</evidence>
<protein>
    <recommendedName>
        <fullName evidence="1">Stress-response A/B barrel domain-containing protein</fullName>
    </recommendedName>
</protein>
<dbReference type="InterPro" id="IPR013097">
    <property type="entry name" value="Dabb"/>
</dbReference>
<gene>
    <name evidence="2" type="ORF">DOTSEDRAFT_71015</name>
</gene>
<dbReference type="SUPFAM" id="SSF54909">
    <property type="entry name" value="Dimeric alpha+beta barrel"/>
    <property type="match status" value="1"/>
</dbReference>
<sequence>MTTVRVTAFKVTNDADIDTMLDAYKLLAKENQKHGQRYILDVKAFREIGAQYNQGYNCVAVTQFQSAEDMKFYDEECPAHKKLKETGKGKVGPPLILFGES</sequence>
<evidence type="ECO:0000313" key="3">
    <source>
        <dbReference type="Proteomes" id="UP000016933"/>
    </source>
</evidence>
<dbReference type="EMBL" id="KB446538">
    <property type="protein sequence ID" value="EME45164.1"/>
    <property type="molecule type" value="Genomic_DNA"/>
</dbReference>
<evidence type="ECO:0000313" key="2">
    <source>
        <dbReference type="EMBL" id="EME45164.1"/>
    </source>
</evidence>
<dbReference type="Gene3D" id="3.30.70.100">
    <property type="match status" value="1"/>
</dbReference>
<dbReference type="SMART" id="SM00886">
    <property type="entry name" value="Dabb"/>
    <property type="match status" value="1"/>
</dbReference>
<proteinExistence type="predicted"/>
<dbReference type="eggNOG" id="ENOG502RGKI">
    <property type="taxonomic scope" value="Eukaryota"/>
</dbReference>
<feature type="domain" description="Stress-response A/B barrel" evidence="1">
    <location>
        <begin position="3"/>
        <end position="99"/>
    </location>
</feature>
<organism evidence="2 3">
    <name type="scientific">Dothistroma septosporum (strain NZE10 / CBS 128990)</name>
    <name type="common">Red band needle blight fungus</name>
    <name type="synonym">Mycosphaerella pini</name>
    <dbReference type="NCBI Taxonomy" id="675120"/>
    <lineage>
        <taxon>Eukaryota</taxon>
        <taxon>Fungi</taxon>
        <taxon>Dikarya</taxon>
        <taxon>Ascomycota</taxon>
        <taxon>Pezizomycotina</taxon>
        <taxon>Dothideomycetes</taxon>
        <taxon>Dothideomycetidae</taxon>
        <taxon>Mycosphaerellales</taxon>
        <taxon>Mycosphaerellaceae</taxon>
        <taxon>Dothistroma</taxon>
    </lineage>
</organism>
<reference evidence="3" key="1">
    <citation type="journal article" date="2012" name="PLoS Genet.">
        <title>The genomes of the fungal plant pathogens Cladosporium fulvum and Dothistroma septosporum reveal adaptation to different hosts and lifestyles but also signatures of common ancestry.</title>
        <authorList>
            <person name="de Wit P.J.G.M."/>
            <person name="van der Burgt A."/>
            <person name="Oekmen B."/>
            <person name="Stergiopoulos I."/>
            <person name="Abd-Elsalam K.A."/>
            <person name="Aerts A.L."/>
            <person name="Bahkali A.H."/>
            <person name="Beenen H.G."/>
            <person name="Chettri P."/>
            <person name="Cox M.P."/>
            <person name="Datema E."/>
            <person name="de Vries R.P."/>
            <person name="Dhillon B."/>
            <person name="Ganley A.R."/>
            <person name="Griffiths S.A."/>
            <person name="Guo Y."/>
            <person name="Hamelin R.C."/>
            <person name="Henrissat B."/>
            <person name="Kabir M.S."/>
            <person name="Jashni M.K."/>
            <person name="Kema G."/>
            <person name="Klaubauf S."/>
            <person name="Lapidus A."/>
            <person name="Levasseur A."/>
            <person name="Lindquist E."/>
            <person name="Mehrabi R."/>
            <person name="Ohm R.A."/>
            <person name="Owen T.J."/>
            <person name="Salamov A."/>
            <person name="Schwelm A."/>
            <person name="Schijlen E."/>
            <person name="Sun H."/>
            <person name="van den Burg H.A."/>
            <person name="van Ham R.C.H.J."/>
            <person name="Zhang S."/>
            <person name="Goodwin S.B."/>
            <person name="Grigoriev I.V."/>
            <person name="Collemare J."/>
            <person name="Bradshaw R.E."/>
        </authorList>
    </citation>
    <scope>NUCLEOTIDE SEQUENCE [LARGE SCALE GENOMIC DNA]</scope>
    <source>
        <strain evidence="3">NZE10 / CBS 128990</strain>
    </source>
</reference>
<reference evidence="2 3" key="2">
    <citation type="journal article" date="2012" name="PLoS Pathog.">
        <title>Diverse lifestyles and strategies of plant pathogenesis encoded in the genomes of eighteen Dothideomycetes fungi.</title>
        <authorList>
            <person name="Ohm R.A."/>
            <person name="Feau N."/>
            <person name="Henrissat B."/>
            <person name="Schoch C.L."/>
            <person name="Horwitz B.A."/>
            <person name="Barry K.W."/>
            <person name="Condon B.J."/>
            <person name="Copeland A.C."/>
            <person name="Dhillon B."/>
            <person name="Glaser F."/>
            <person name="Hesse C.N."/>
            <person name="Kosti I."/>
            <person name="LaButti K."/>
            <person name="Lindquist E.A."/>
            <person name="Lucas S."/>
            <person name="Salamov A.A."/>
            <person name="Bradshaw R.E."/>
            <person name="Ciuffetti L."/>
            <person name="Hamelin R.C."/>
            <person name="Kema G.H.J."/>
            <person name="Lawrence C."/>
            <person name="Scott J.A."/>
            <person name="Spatafora J.W."/>
            <person name="Turgeon B.G."/>
            <person name="de Wit P.J.G.M."/>
            <person name="Zhong S."/>
            <person name="Goodwin S.B."/>
            <person name="Grigoriev I.V."/>
        </authorList>
    </citation>
    <scope>NUCLEOTIDE SEQUENCE [LARGE SCALE GENOMIC DNA]</scope>
    <source>
        <strain evidence="3">NZE10 / CBS 128990</strain>
    </source>
</reference>
<dbReference type="HOGENOM" id="CLU_120569_1_1_1"/>
<accession>N1PRW9</accession>
<dbReference type="PROSITE" id="PS51502">
    <property type="entry name" value="S_R_A_B_BARREL"/>
    <property type="match status" value="1"/>
</dbReference>